<evidence type="ECO:0000313" key="8">
    <source>
        <dbReference type="EMBL" id="CAB4762444.1"/>
    </source>
</evidence>
<dbReference type="GO" id="GO:0016780">
    <property type="term" value="F:phosphotransferase activity, for other substituted phosphate groups"/>
    <property type="evidence" value="ECO:0007669"/>
    <property type="project" value="InterPro"/>
</dbReference>
<dbReference type="Pfam" id="PF00953">
    <property type="entry name" value="Glycos_transf_4"/>
    <property type="match status" value="1"/>
</dbReference>
<dbReference type="GO" id="GO:0044038">
    <property type="term" value="P:cell wall macromolecule biosynthetic process"/>
    <property type="evidence" value="ECO:0007669"/>
    <property type="project" value="TreeGrafter"/>
</dbReference>
<feature type="transmembrane region" description="Helical" evidence="7">
    <location>
        <begin position="6"/>
        <end position="26"/>
    </location>
</feature>
<evidence type="ECO:0000256" key="3">
    <source>
        <dbReference type="ARBA" id="ARBA00022679"/>
    </source>
</evidence>
<keyword evidence="3" id="KW-0808">Transferase</keyword>
<evidence type="ECO:0000256" key="6">
    <source>
        <dbReference type="ARBA" id="ARBA00023136"/>
    </source>
</evidence>
<dbReference type="InterPro" id="IPR000715">
    <property type="entry name" value="Glycosyl_transferase_4"/>
</dbReference>
<dbReference type="PANTHER" id="PTHR22926">
    <property type="entry name" value="PHOSPHO-N-ACETYLMURAMOYL-PENTAPEPTIDE-TRANSFERASE"/>
    <property type="match status" value="1"/>
</dbReference>
<feature type="transmembrane region" description="Helical" evidence="7">
    <location>
        <begin position="188"/>
        <end position="206"/>
    </location>
</feature>
<feature type="transmembrane region" description="Helical" evidence="7">
    <location>
        <begin position="166"/>
        <end position="182"/>
    </location>
</feature>
<dbReference type="GO" id="GO:0071555">
    <property type="term" value="P:cell wall organization"/>
    <property type="evidence" value="ECO:0007669"/>
    <property type="project" value="TreeGrafter"/>
</dbReference>
<gene>
    <name evidence="8" type="ORF">UFOPK2844_01178</name>
</gene>
<dbReference type="GO" id="GO:0005886">
    <property type="term" value="C:plasma membrane"/>
    <property type="evidence" value="ECO:0007669"/>
    <property type="project" value="UniProtKB-SubCell"/>
</dbReference>
<evidence type="ECO:0000256" key="5">
    <source>
        <dbReference type="ARBA" id="ARBA00022989"/>
    </source>
</evidence>
<comment type="subcellular location">
    <subcellularLocation>
        <location evidence="1">Cell membrane</location>
        <topology evidence="1">Multi-pass membrane protein</topology>
    </subcellularLocation>
</comment>
<feature type="transmembrane region" description="Helical" evidence="7">
    <location>
        <begin position="240"/>
        <end position="264"/>
    </location>
</feature>
<keyword evidence="4 7" id="KW-0812">Transmembrane</keyword>
<feature type="transmembrane region" description="Helical" evidence="7">
    <location>
        <begin position="52"/>
        <end position="72"/>
    </location>
</feature>
<feature type="transmembrane region" description="Helical" evidence="7">
    <location>
        <begin position="111"/>
        <end position="131"/>
    </location>
</feature>
<feature type="transmembrane region" description="Helical" evidence="7">
    <location>
        <begin position="320"/>
        <end position="340"/>
    </location>
</feature>
<sequence>MAITDFQYFLLFVVTFVVVGFLTPVMRKIAITNKIYDAPNAAHKTHKEPVPYLGGVAIIIGVVLISYGVAIVDGFTARNYVLMTSVLAPAIILGGIGLWDDMRNLRPAPRLAIQSAAGLFTAWILISQNTIGNPTNSTVIDALITSFWIVGICNSINFFDNLDGGAAGTVAVTSSALFVLGFQGQQFMIAALSAVTAGATIGFLLWNKSPARIYMGDAGALFLGVLIATLTIRLQPDTEVMWTSLATPVLLLAVPILDTSVAVLSRIKRGISPFQGGHDHLSHRLIRGGLSRKTAAISLWGLSGFFALCAIAIPRTSQNLEQIIVAIAALVWAVLFIKFFQSKDA</sequence>
<feature type="transmembrane region" description="Helical" evidence="7">
    <location>
        <begin position="137"/>
        <end position="159"/>
    </location>
</feature>
<dbReference type="EMBL" id="CAEZZG010000034">
    <property type="protein sequence ID" value="CAB4762444.1"/>
    <property type="molecule type" value="Genomic_DNA"/>
</dbReference>
<reference evidence="8" key="1">
    <citation type="submission" date="2020-05" db="EMBL/GenBank/DDBJ databases">
        <authorList>
            <person name="Chiriac C."/>
            <person name="Salcher M."/>
            <person name="Ghai R."/>
            <person name="Kavagutti S V."/>
        </authorList>
    </citation>
    <scope>NUCLEOTIDE SEQUENCE</scope>
</reference>
<dbReference type="CDD" id="cd06853">
    <property type="entry name" value="GT_WecA_like"/>
    <property type="match status" value="1"/>
</dbReference>
<name>A0A6J6UT29_9ZZZZ</name>
<keyword evidence="2" id="KW-1003">Cell membrane</keyword>
<accession>A0A6J6UT29</accession>
<evidence type="ECO:0000256" key="7">
    <source>
        <dbReference type="SAM" id="Phobius"/>
    </source>
</evidence>
<feature type="transmembrane region" description="Helical" evidence="7">
    <location>
        <begin position="213"/>
        <end position="234"/>
    </location>
</feature>
<evidence type="ECO:0000256" key="2">
    <source>
        <dbReference type="ARBA" id="ARBA00022475"/>
    </source>
</evidence>
<proteinExistence type="predicted"/>
<keyword evidence="5 7" id="KW-1133">Transmembrane helix</keyword>
<evidence type="ECO:0000256" key="1">
    <source>
        <dbReference type="ARBA" id="ARBA00004651"/>
    </source>
</evidence>
<feature type="transmembrane region" description="Helical" evidence="7">
    <location>
        <begin position="294"/>
        <end position="314"/>
    </location>
</feature>
<evidence type="ECO:0000256" key="4">
    <source>
        <dbReference type="ARBA" id="ARBA00022692"/>
    </source>
</evidence>
<keyword evidence="6 7" id="KW-0472">Membrane</keyword>
<organism evidence="8">
    <name type="scientific">freshwater metagenome</name>
    <dbReference type="NCBI Taxonomy" id="449393"/>
    <lineage>
        <taxon>unclassified sequences</taxon>
        <taxon>metagenomes</taxon>
        <taxon>ecological metagenomes</taxon>
    </lineage>
</organism>
<dbReference type="AlphaFoldDB" id="A0A6J6UT29"/>
<protein>
    <submittedName>
        <fullName evidence="8">Unannotated protein</fullName>
    </submittedName>
</protein>
<feature type="transmembrane region" description="Helical" evidence="7">
    <location>
        <begin position="78"/>
        <end position="99"/>
    </location>
</feature>
<dbReference type="PANTHER" id="PTHR22926:SF3">
    <property type="entry name" value="UNDECAPRENYL-PHOSPHATE ALPHA-N-ACETYLGLUCOSAMINYL 1-PHOSPHATE TRANSFERASE"/>
    <property type="match status" value="1"/>
</dbReference>
<dbReference type="GO" id="GO:0009103">
    <property type="term" value="P:lipopolysaccharide biosynthetic process"/>
    <property type="evidence" value="ECO:0007669"/>
    <property type="project" value="TreeGrafter"/>
</dbReference>